<dbReference type="PRINTS" id="PR00953">
    <property type="entry name" value="TYPE3IMRPROT"/>
</dbReference>
<feature type="transmembrane region" description="Helical" evidence="7">
    <location>
        <begin position="81"/>
        <end position="101"/>
    </location>
</feature>
<keyword evidence="5 7" id="KW-1133">Transmembrane helix</keyword>
<evidence type="ECO:0000313" key="8">
    <source>
        <dbReference type="EMBL" id="SPF81222.1"/>
    </source>
</evidence>
<evidence type="ECO:0000256" key="3">
    <source>
        <dbReference type="ARBA" id="ARBA00022475"/>
    </source>
</evidence>
<feature type="transmembrane region" description="Helical" evidence="7">
    <location>
        <begin position="121"/>
        <end position="154"/>
    </location>
</feature>
<keyword evidence="4 7" id="KW-0812">Transmembrane</keyword>
<feature type="transmembrane region" description="Helical" evidence="7">
    <location>
        <begin position="208"/>
        <end position="235"/>
    </location>
</feature>
<comment type="similarity">
    <text evidence="2">Belongs to the FliR/MopE/SpaR family.</text>
</comment>
<dbReference type="AlphaFoldDB" id="A0A2R8AYX0"/>
<evidence type="ECO:0000256" key="6">
    <source>
        <dbReference type="ARBA" id="ARBA00023136"/>
    </source>
</evidence>
<name>A0A2R8AYX0_9RHOB</name>
<dbReference type="Pfam" id="PF01311">
    <property type="entry name" value="Bac_export_1"/>
    <property type="match status" value="1"/>
</dbReference>
<dbReference type="InterPro" id="IPR002010">
    <property type="entry name" value="T3SS_IM_R"/>
</dbReference>
<evidence type="ECO:0000313" key="9">
    <source>
        <dbReference type="Proteomes" id="UP000244904"/>
    </source>
</evidence>
<dbReference type="PANTHER" id="PTHR30065">
    <property type="entry name" value="FLAGELLAR BIOSYNTHETIC PROTEIN FLIR"/>
    <property type="match status" value="1"/>
</dbReference>
<protein>
    <recommendedName>
        <fullName evidence="10">Flagellar biosynthetic protein FliR</fullName>
    </recommendedName>
</protein>
<keyword evidence="3" id="KW-1003">Cell membrane</keyword>
<gene>
    <name evidence="8" type="ORF">PRI8871_03044</name>
</gene>
<evidence type="ECO:0000256" key="7">
    <source>
        <dbReference type="SAM" id="Phobius"/>
    </source>
</evidence>
<dbReference type="PANTHER" id="PTHR30065:SF8">
    <property type="entry name" value="FLAGELLAR BIOSYNTHETIC PROTEIN FLIR"/>
    <property type="match status" value="1"/>
</dbReference>
<feature type="transmembrane region" description="Helical" evidence="7">
    <location>
        <begin position="13"/>
        <end position="32"/>
    </location>
</feature>
<sequence length="252" mass="26684">MSPLELLADQANLAIWGVMSAFLRVGAMMAVLPGLGERSIPMRVKLGLAIAFAVVVDAAIQDNRAAPPSVMVMIQEPFVGLLLGLSLRMFVFALQTAGTIAAQSTSLSQLLGAAGSDPMPALGHVLTLSGLTFLMITGFHVKAAQFLILSYHLFPFGTWPDPSWVGQWGTALTSRAFSIAFQLAAPFCLISLIYNLALGAINKAMPQLMVAFIGAPFITLSALALLALVAGPAIWHWTGLVDGFLANPLRPR</sequence>
<dbReference type="GO" id="GO:0005886">
    <property type="term" value="C:plasma membrane"/>
    <property type="evidence" value="ECO:0007669"/>
    <property type="project" value="UniProtKB-SubCell"/>
</dbReference>
<dbReference type="EMBL" id="OMOJ01000007">
    <property type="protein sequence ID" value="SPF81222.1"/>
    <property type="molecule type" value="Genomic_DNA"/>
</dbReference>
<dbReference type="GO" id="GO:0006605">
    <property type="term" value="P:protein targeting"/>
    <property type="evidence" value="ECO:0007669"/>
    <property type="project" value="InterPro"/>
</dbReference>
<feature type="transmembrane region" description="Helical" evidence="7">
    <location>
        <begin position="174"/>
        <end position="196"/>
    </location>
</feature>
<dbReference type="OrthoDB" id="9779817at2"/>
<dbReference type="Proteomes" id="UP000244904">
    <property type="component" value="Unassembled WGS sequence"/>
</dbReference>
<dbReference type="RefSeq" id="WP_108887071.1">
    <property type="nucleotide sequence ID" value="NZ_OMOJ01000007.1"/>
</dbReference>
<comment type="subcellular location">
    <subcellularLocation>
        <location evidence="1">Cell membrane</location>
        <topology evidence="1">Multi-pass membrane protein</topology>
    </subcellularLocation>
</comment>
<organism evidence="8 9">
    <name type="scientific">Pseudoprimorskyibacter insulae</name>
    <dbReference type="NCBI Taxonomy" id="1695997"/>
    <lineage>
        <taxon>Bacteria</taxon>
        <taxon>Pseudomonadati</taxon>
        <taxon>Pseudomonadota</taxon>
        <taxon>Alphaproteobacteria</taxon>
        <taxon>Rhodobacterales</taxon>
        <taxon>Paracoccaceae</taxon>
        <taxon>Pseudoprimorskyibacter</taxon>
    </lineage>
</organism>
<keyword evidence="6 7" id="KW-0472">Membrane</keyword>
<evidence type="ECO:0000256" key="4">
    <source>
        <dbReference type="ARBA" id="ARBA00022692"/>
    </source>
</evidence>
<keyword evidence="9" id="KW-1185">Reference proteome</keyword>
<accession>A0A2R8AYX0</accession>
<evidence type="ECO:0008006" key="10">
    <source>
        <dbReference type="Google" id="ProtNLM"/>
    </source>
</evidence>
<evidence type="ECO:0000256" key="2">
    <source>
        <dbReference type="ARBA" id="ARBA00009772"/>
    </source>
</evidence>
<proteinExistence type="inferred from homology"/>
<evidence type="ECO:0000256" key="1">
    <source>
        <dbReference type="ARBA" id="ARBA00004651"/>
    </source>
</evidence>
<reference evidence="9" key="1">
    <citation type="submission" date="2018-03" db="EMBL/GenBank/DDBJ databases">
        <authorList>
            <person name="Rodrigo-Torres L."/>
            <person name="Arahal R. D."/>
            <person name="Lucena T."/>
        </authorList>
    </citation>
    <scope>NUCLEOTIDE SEQUENCE [LARGE SCALE GENOMIC DNA]</scope>
    <source>
        <strain evidence="9">CECT 8871</strain>
    </source>
</reference>
<evidence type="ECO:0000256" key="5">
    <source>
        <dbReference type="ARBA" id="ARBA00022989"/>
    </source>
</evidence>